<proteinExistence type="predicted"/>
<dbReference type="PANTHER" id="PTHR22550">
    <property type="entry name" value="SPORE GERMINATION PROTEIN"/>
    <property type="match status" value="1"/>
</dbReference>
<keyword evidence="1" id="KW-0812">Transmembrane</keyword>
<dbReference type="STRING" id="1579316.RC74_07465"/>
<dbReference type="AlphaFoldDB" id="A0A126UYJ1"/>
<dbReference type="InterPro" id="IPR002035">
    <property type="entry name" value="VWF_A"/>
</dbReference>
<dbReference type="Pfam" id="PF00092">
    <property type="entry name" value="VWA"/>
    <property type="match status" value="1"/>
</dbReference>
<dbReference type="Gene3D" id="3.40.50.410">
    <property type="entry name" value="von Willebrand factor, type A domain"/>
    <property type="match status" value="1"/>
</dbReference>
<dbReference type="EMBL" id="CP014327">
    <property type="protein sequence ID" value="AML51123.1"/>
    <property type="molecule type" value="Genomic_DNA"/>
</dbReference>
<dbReference type="InterPro" id="IPR036465">
    <property type="entry name" value="vWFA_dom_sf"/>
</dbReference>
<name>A0A126UYJ1_9RHOB</name>
<dbReference type="PANTHER" id="PTHR22550:SF18">
    <property type="entry name" value="VWFA DOMAIN-CONTAINING PROTEIN"/>
    <property type="match status" value="1"/>
</dbReference>
<feature type="domain" description="VWFA" evidence="2">
    <location>
        <begin position="95"/>
        <end position="279"/>
    </location>
</feature>
<dbReference type="InterPro" id="IPR050768">
    <property type="entry name" value="UPF0353/GerABKA_families"/>
</dbReference>
<keyword evidence="4" id="KW-1185">Reference proteome</keyword>
<gene>
    <name evidence="3" type="ORF">RC74_07465</name>
</gene>
<evidence type="ECO:0000259" key="2">
    <source>
        <dbReference type="PROSITE" id="PS50234"/>
    </source>
</evidence>
<keyword evidence="1" id="KW-1133">Transmembrane helix</keyword>
<dbReference type="RefSeq" id="WP_039003705.1">
    <property type="nucleotide sequence ID" value="NZ_CP014327.1"/>
</dbReference>
<evidence type="ECO:0000256" key="1">
    <source>
        <dbReference type="SAM" id="Phobius"/>
    </source>
</evidence>
<protein>
    <recommendedName>
        <fullName evidence="2">VWFA domain-containing protein</fullName>
    </recommendedName>
</protein>
<accession>A0A126UYJ1</accession>
<dbReference type="PROSITE" id="PS50234">
    <property type="entry name" value="VWFA"/>
    <property type="match status" value="1"/>
</dbReference>
<dbReference type="KEGG" id="hat:RC74_07465"/>
<reference evidence="3 4" key="1">
    <citation type="submission" date="2016-02" db="EMBL/GenBank/DDBJ databases">
        <title>Complete genome sequence of Halocynthiibacter arcticus PAMC 20958t from arctic marine sediment.</title>
        <authorList>
            <person name="Lee Y.M."/>
            <person name="Baek K."/>
            <person name="Lee H.K."/>
            <person name="Shin S.C."/>
        </authorList>
    </citation>
    <scope>NUCLEOTIDE SEQUENCE [LARGE SCALE GENOMIC DNA]</scope>
    <source>
        <strain evidence="3">PAMC 20958</strain>
    </source>
</reference>
<evidence type="ECO:0000313" key="3">
    <source>
        <dbReference type="EMBL" id="AML51123.1"/>
    </source>
</evidence>
<keyword evidence="1" id="KW-0472">Membrane</keyword>
<dbReference type="OrthoDB" id="6206554at2"/>
<feature type="transmembrane region" description="Helical" evidence="1">
    <location>
        <begin position="301"/>
        <end position="319"/>
    </location>
</feature>
<dbReference type="SUPFAM" id="SSF53300">
    <property type="entry name" value="vWA-like"/>
    <property type="match status" value="1"/>
</dbReference>
<dbReference type="SMART" id="SM00327">
    <property type="entry name" value="VWA"/>
    <property type="match status" value="1"/>
</dbReference>
<dbReference type="Proteomes" id="UP000070371">
    <property type="component" value="Chromosome"/>
</dbReference>
<organism evidence="3 4">
    <name type="scientific">Falsihalocynthiibacter arcticus</name>
    <dbReference type="NCBI Taxonomy" id="1579316"/>
    <lineage>
        <taxon>Bacteria</taxon>
        <taxon>Pseudomonadati</taxon>
        <taxon>Pseudomonadota</taxon>
        <taxon>Alphaproteobacteria</taxon>
        <taxon>Rhodobacterales</taxon>
        <taxon>Roseobacteraceae</taxon>
        <taxon>Falsihalocynthiibacter</taxon>
    </lineage>
</organism>
<evidence type="ECO:0000313" key="4">
    <source>
        <dbReference type="Proteomes" id="UP000070371"/>
    </source>
</evidence>
<sequence>MLSFALPLAFLLLPIPLLVWKFAPPYQERSSALRVPFFRSMAQAVDMPHSSGAIVRSHTKLQFIASALVWVLMVIGLAQPEKLGDPITIETSARDVVLAVDISGSMDERDLIGPDGKPLQRLDAVKQVVGDFIAEREGDRIALIVFGSDAYLQVPFTEDLETAAEILDQTQVGMAGPHTAIGDAIGLALNTFQGSDVDQKLVILLSDGADTNSRMSPINAADIAARQGVSIYTIGIGKEDGEGEARVDTDALIQIADRANGQFYFADDSEGLREIYDTIDALNPRVIDSAEFQPREPLSQIPFGVALCLTLSALLWLVFTAKRKQKNA</sequence>